<dbReference type="InterPro" id="IPR000742">
    <property type="entry name" value="EGF"/>
</dbReference>
<keyword evidence="8" id="KW-1185">Reference proteome</keyword>
<dbReference type="InterPro" id="IPR016186">
    <property type="entry name" value="C-type_lectin-like/link_sf"/>
</dbReference>
<evidence type="ECO:0000256" key="5">
    <source>
        <dbReference type="PROSITE-ProRule" id="PRU00076"/>
    </source>
</evidence>
<sequence>MNTPLVANNNSKSALLRPNMSVRSFGYSVALTTLCVFVVLTDASGMCNWASHNGHCFRLSASPNTYTEAKAACNSIGAHLAFSKDQATNDFLVSLMSGSATDAWIGLTDFQQENNFVWNDGSTLGTFRKWATGEPNDGPGSQADCVRILLGGQWKDYSCSGTFKFICETDTDVCLHDQCDAQATCTDNPPPALDATCTCNTGYTGDGLASGTGCSDTDACLANPCDAQATCTDNPPPALDATCTCNTGYTGDGLVSGTGCSDTDACLANPCDAQATCTDNPPPALDATCTCNTGYTGDGLVVGAGCSDIDACLANPCDAQATCTDNPPPALDATCTCNTGYTGDGLVSGTGCSDTDACLANPCDAQATCTDNPPPALGATCICNTGYTGDGLVSGTGCSGIPFM</sequence>
<dbReference type="InterPro" id="IPR001304">
    <property type="entry name" value="C-type_lectin-like"/>
</dbReference>
<dbReference type="GeneID" id="109480652"/>
<dbReference type="PANTHER" id="PTHR24039:SF58">
    <property type="entry name" value="EGF-LIKE DOMAIN-CONTAINING PROTEIN"/>
    <property type="match status" value="1"/>
</dbReference>
<feature type="domain" description="EGF-like" evidence="6">
    <location>
        <begin position="216"/>
        <end position="252"/>
    </location>
</feature>
<feature type="domain" description="EGF-like" evidence="6">
    <location>
        <begin position="170"/>
        <end position="206"/>
    </location>
</feature>
<dbReference type="OrthoDB" id="2142683at2759"/>
<dbReference type="Pfam" id="PF12947">
    <property type="entry name" value="EGF_3"/>
    <property type="match status" value="1"/>
</dbReference>
<dbReference type="Gene3D" id="3.10.100.10">
    <property type="entry name" value="Mannose-Binding Protein A, subunit A"/>
    <property type="match status" value="1"/>
</dbReference>
<keyword evidence="2" id="KW-0732">Signal</keyword>
<dbReference type="SMART" id="SM00179">
    <property type="entry name" value="EGF_CA"/>
    <property type="match status" value="5"/>
</dbReference>
<keyword evidence="3" id="KW-0677">Repeat</keyword>
<comment type="caution">
    <text evidence="5">Lacks conserved residue(s) required for the propagation of feature annotation.</text>
</comment>
<dbReference type="InterPro" id="IPR018378">
    <property type="entry name" value="C-type_lectin_CS"/>
</dbReference>
<dbReference type="GO" id="GO:0005509">
    <property type="term" value="F:calcium ion binding"/>
    <property type="evidence" value="ECO:0007669"/>
    <property type="project" value="InterPro"/>
</dbReference>
<feature type="domain" description="EGF-like" evidence="6">
    <location>
        <begin position="354"/>
        <end position="390"/>
    </location>
</feature>
<reference evidence="9" key="1">
    <citation type="submission" date="2025-08" db="UniProtKB">
        <authorList>
            <consortium name="RefSeq"/>
        </authorList>
    </citation>
    <scope>IDENTIFICATION</scope>
    <source>
        <tissue evidence="9">Gonad</tissue>
    </source>
</reference>
<dbReference type="SMART" id="SM00034">
    <property type="entry name" value="CLECT"/>
    <property type="match status" value="1"/>
</dbReference>
<proteinExistence type="predicted"/>
<dbReference type="InterPro" id="IPR001881">
    <property type="entry name" value="EGF-like_Ca-bd_dom"/>
</dbReference>
<evidence type="ECO:0000256" key="4">
    <source>
        <dbReference type="ARBA" id="ARBA00023157"/>
    </source>
</evidence>
<dbReference type="RefSeq" id="XP_019638441.1">
    <property type="nucleotide sequence ID" value="XM_019782882.1"/>
</dbReference>
<gene>
    <name evidence="9" type="primary">LOC109480652</name>
</gene>
<dbReference type="PANTHER" id="PTHR24039">
    <property type="entry name" value="FIBRILLIN-RELATED"/>
    <property type="match status" value="1"/>
</dbReference>
<accession>A0A6P5A9K4</accession>
<name>A0A6P5A9K4_BRABE</name>
<dbReference type="KEGG" id="bbel:109480652"/>
<keyword evidence="4" id="KW-1015">Disulfide bond</keyword>
<dbReference type="Gene3D" id="2.10.25.10">
    <property type="entry name" value="Laminin"/>
    <property type="match status" value="5"/>
</dbReference>
<dbReference type="SMART" id="SM00181">
    <property type="entry name" value="EGF"/>
    <property type="match status" value="5"/>
</dbReference>
<evidence type="ECO:0000259" key="7">
    <source>
        <dbReference type="PROSITE" id="PS50041"/>
    </source>
</evidence>
<feature type="domain" description="EGF-like" evidence="6">
    <location>
        <begin position="308"/>
        <end position="344"/>
    </location>
</feature>
<protein>
    <submittedName>
        <fullName evidence="9">Complement component C1q receptor-like</fullName>
    </submittedName>
</protein>
<dbReference type="PROSITE" id="PS50026">
    <property type="entry name" value="EGF_3"/>
    <property type="match status" value="5"/>
</dbReference>
<dbReference type="Proteomes" id="UP000515135">
    <property type="component" value="Unplaced"/>
</dbReference>
<evidence type="ECO:0000313" key="9">
    <source>
        <dbReference type="RefSeq" id="XP_019638441.1"/>
    </source>
</evidence>
<dbReference type="CDD" id="cd00037">
    <property type="entry name" value="CLECT"/>
    <property type="match status" value="1"/>
</dbReference>
<dbReference type="SUPFAM" id="SSF56436">
    <property type="entry name" value="C-type lectin-like"/>
    <property type="match status" value="1"/>
</dbReference>
<dbReference type="Pfam" id="PF00059">
    <property type="entry name" value="Lectin_C"/>
    <property type="match status" value="1"/>
</dbReference>
<feature type="domain" description="EGF-like" evidence="6">
    <location>
        <begin position="262"/>
        <end position="298"/>
    </location>
</feature>
<organism evidence="8 9">
    <name type="scientific">Branchiostoma belcheri</name>
    <name type="common">Amphioxus</name>
    <dbReference type="NCBI Taxonomy" id="7741"/>
    <lineage>
        <taxon>Eukaryota</taxon>
        <taxon>Metazoa</taxon>
        <taxon>Chordata</taxon>
        <taxon>Cephalochordata</taxon>
        <taxon>Leptocardii</taxon>
        <taxon>Amphioxiformes</taxon>
        <taxon>Branchiostomatidae</taxon>
        <taxon>Branchiostoma</taxon>
    </lineage>
</organism>
<evidence type="ECO:0000256" key="1">
    <source>
        <dbReference type="ARBA" id="ARBA00022536"/>
    </source>
</evidence>
<feature type="domain" description="C-type lectin" evidence="7">
    <location>
        <begin position="52"/>
        <end position="168"/>
    </location>
</feature>
<dbReference type="PROSITE" id="PS00615">
    <property type="entry name" value="C_TYPE_LECTIN_1"/>
    <property type="match status" value="1"/>
</dbReference>
<dbReference type="InterPro" id="IPR024731">
    <property type="entry name" value="NELL2-like_EGF"/>
</dbReference>
<evidence type="ECO:0000259" key="6">
    <source>
        <dbReference type="PROSITE" id="PS50026"/>
    </source>
</evidence>
<evidence type="ECO:0000256" key="2">
    <source>
        <dbReference type="ARBA" id="ARBA00022729"/>
    </source>
</evidence>
<evidence type="ECO:0000256" key="3">
    <source>
        <dbReference type="ARBA" id="ARBA00022737"/>
    </source>
</evidence>
<dbReference type="AlphaFoldDB" id="A0A6P5A9K4"/>
<dbReference type="PROSITE" id="PS50041">
    <property type="entry name" value="C_TYPE_LECTIN_2"/>
    <property type="match status" value="1"/>
</dbReference>
<keyword evidence="1 5" id="KW-0245">EGF-like domain</keyword>
<evidence type="ECO:0000313" key="8">
    <source>
        <dbReference type="Proteomes" id="UP000515135"/>
    </source>
</evidence>
<dbReference type="Pfam" id="PF00008">
    <property type="entry name" value="EGF"/>
    <property type="match status" value="3"/>
</dbReference>
<dbReference type="InterPro" id="IPR016187">
    <property type="entry name" value="CTDL_fold"/>
</dbReference>